<evidence type="ECO:0000256" key="5">
    <source>
        <dbReference type="ARBA" id="ARBA00022842"/>
    </source>
</evidence>
<dbReference type="AlphaFoldDB" id="A0A382HFV7"/>
<dbReference type="GO" id="GO:0005737">
    <property type="term" value="C:cytoplasm"/>
    <property type="evidence" value="ECO:0007669"/>
    <property type="project" value="UniProtKB-SubCell"/>
</dbReference>
<name>A0A382HFV7_9ZZZZ</name>
<evidence type="ECO:0000256" key="6">
    <source>
        <dbReference type="ARBA" id="ARBA00023134"/>
    </source>
</evidence>
<dbReference type="Pfam" id="PF13167">
    <property type="entry name" value="GTP-bdg_N"/>
    <property type="match status" value="1"/>
</dbReference>
<feature type="non-terminal residue" evidence="8">
    <location>
        <position position="1"/>
    </location>
</feature>
<dbReference type="Gene3D" id="3.40.50.11060">
    <property type="entry name" value="GTPase HflX, N-terminal domain"/>
    <property type="match status" value="1"/>
</dbReference>
<comment type="subcellular location">
    <subcellularLocation>
        <location evidence="1">Cytoplasm</location>
    </subcellularLocation>
</comment>
<dbReference type="InterPro" id="IPR032305">
    <property type="entry name" value="GTP-bd_M"/>
</dbReference>
<dbReference type="GO" id="GO:0043022">
    <property type="term" value="F:ribosome binding"/>
    <property type="evidence" value="ECO:0007669"/>
    <property type="project" value="TreeGrafter"/>
</dbReference>
<keyword evidence="5" id="KW-0460">Magnesium</keyword>
<dbReference type="HAMAP" id="MF_00900">
    <property type="entry name" value="GTPase_HflX"/>
    <property type="match status" value="1"/>
</dbReference>
<dbReference type="InterPro" id="IPR030394">
    <property type="entry name" value="G_HFLX_dom"/>
</dbReference>
<dbReference type="InterPro" id="IPR042108">
    <property type="entry name" value="GTPase_HflX_N_sf"/>
</dbReference>
<evidence type="ECO:0000256" key="1">
    <source>
        <dbReference type="ARBA" id="ARBA00004496"/>
    </source>
</evidence>
<dbReference type="PRINTS" id="PR00326">
    <property type="entry name" value="GTP1OBG"/>
</dbReference>
<evidence type="ECO:0000259" key="7">
    <source>
        <dbReference type="PROSITE" id="PS51705"/>
    </source>
</evidence>
<accession>A0A382HFV7</accession>
<dbReference type="PROSITE" id="PS51705">
    <property type="entry name" value="G_HFLX"/>
    <property type="match status" value="1"/>
</dbReference>
<dbReference type="EMBL" id="UINC01061025">
    <property type="protein sequence ID" value="SVB86156.1"/>
    <property type="molecule type" value="Genomic_DNA"/>
</dbReference>
<keyword evidence="2" id="KW-0963">Cytoplasm</keyword>
<dbReference type="Gene3D" id="3.40.50.300">
    <property type="entry name" value="P-loop containing nucleotide triphosphate hydrolases"/>
    <property type="match status" value="1"/>
</dbReference>
<dbReference type="PANTHER" id="PTHR10229">
    <property type="entry name" value="GTP-BINDING PROTEIN HFLX"/>
    <property type="match status" value="1"/>
</dbReference>
<dbReference type="SUPFAM" id="SSF52540">
    <property type="entry name" value="P-loop containing nucleoside triphosphate hydrolases"/>
    <property type="match status" value="1"/>
</dbReference>
<organism evidence="8">
    <name type="scientific">marine metagenome</name>
    <dbReference type="NCBI Taxonomy" id="408172"/>
    <lineage>
        <taxon>unclassified sequences</taxon>
        <taxon>metagenomes</taxon>
        <taxon>ecological metagenomes</taxon>
    </lineage>
</organism>
<dbReference type="NCBIfam" id="TIGR03156">
    <property type="entry name" value="GTP_HflX"/>
    <property type="match status" value="1"/>
</dbReference>
<evidence type="ECO:0000256" key="4">
    <source>
        <dbReference type="ARBA" id="ARBA00022741"/>
    </source>
</evidence>
<keyword evidence="6" id="KW-0342">GTP-binding</keyword>
<dbReference type="CDD" id="cd01878">
    <property type="entry name" value="HflX"/>
    <property type="match status" value="1"/>
</dbReference>
<dbReference type="GO" id="GO:0046872">
    <property type="term" value="F:metal ion binding"/>
    <property type="evidence" value="ECO:0007669"/>
    <property type="project" value="UniProtKB-KW"/>
</dbReference>
<feature type="domain" description="Hflx-type G" evidence="7">
    <location>
        <begin position="190"/>
        <end position="365"/>
    </location>
</feature>
<proteinExistence type="inferred from homology"/>
<dbReference type="PANTHER" id="PTHR10229:SF0">
    <property type="entry name" value="GTP-BINDING PROTEIN 6-RELATED"/>
    <property type="match status" value="1"/>
</dbReference>
<dbReference type="FunFam" id="3.40.50.11060:FF:000001">
    <property type="entry name" value="GTPase HflX"/>
    <property type="match status" value="1"/>
</dbReference>
<reference evidence="8" key="1">
    <citation type="submission" date="2018-05" db="EMBL/GenBank/DDBJ databases">
        <authorList>
            <person name="Lanie J.A."/>
            <person name="Ng W.-L."/>
            <person name="Kazmierczak K.M."/>
            <person name="Andrzejewski T.M."/>
            <person name="Davidsen T.M."/>
            <person name="Wayne K.J."/>
            <person name="Tettelin H."/>
            <person name="Glass J.I."/>
            <person name="Rusch D."/>
            <person name="Podicherti R."/>
            <person name="Tsui H.-C.T."/>
            <person name="Winkler M.E."/>
        </authorList>
    </citation>
    <scope>NUCLEOTIDE SEQUENCE</scope>
</reference>
<dbReference type="Gene3D" id="6.10.250.2860">
    <property type="match status" value="1"/>
</dbReference>
<dbReference type="InterPro" id="IPR027417">
    <property type="entry name" value="P-loop_NTPase"/>
</dbReference>
<dbReference type="InterPro" id="IPR025121">
    <property type="entry name" value="GTPase_HflX_N"/>
</dbReference>
<evidence type="ECO:0000313" key="8">
    <source>
        <dbReference type="EMBL" id="SVB86156.1"/>
    </source>
</evidence>
<dbReference type="InterPro" id="IPR006073">
    <property type="entry name" value="GTP-bd"/>
</dbReference>
<protein>
    <recommendedName>
        <fullName evidence="7">Hflx-type G domain-containing protein</fullName>
    </recommendedName>
</protein>
<gene>
    <name evidence="8" type="ORF">METZ01_LOCUS239010</name>
</gene>
<dbReference type="PIRSF" id="PIRSF006809">
    <property type="entry name" value="GTP-binding_hflX_prd"/>
    <property type="match status" value="1"/>
</dbReference>
<dbReference type="Pfam" id="PF01926">
    <property type="entry name" value="MMR_HSR1"/>
    <property type="match status" value="1"/>
</dbReference>
<keyword evidence="4" id="KW-0547">Nucleotide-binding</keyword>
<dbReference type="GO" id="GO:0005525">
    <property type="term" value="F:GTP binding"/>
    <property type="evidence" value="ECO:0007669"/>
    <property type="project" value="UniProtKB-KW"/>
</dbReference>
<keyword evidence="3" id="KW-0479">Metal-binding</keyword>
<sequence length="376" mass="41439">ILVAMELRNKSSQWSLEETLSELSYLTQAAGAEVAGQITQRSDRFAQTYVGKGKVEEINELVAQEEAQVVIFDDELTPTQQRNLEAALSVKVIDRTALILDVFGRHARTYEGKLQVELAQHQYLLPRLVGQWSHLERLGGGIGTRGPGETQLETDRRLIRNRIQKITKELEGVRKRRSLYMGRRKSASIPIVSLVGYTNAGKSTLFNALSPSDGKNKVEAANQLFSTLDPVTRRIRLPSGGPLLLTDTVGFIQKLSPTVVAAFRATLEELSESDLLLHVVDVTHPKSAEQAGVVETTLKELGLEEKPRLLVLNKMDLLPEGSDGAASPTSLGRQHQNKVFISAAKGWNMDSLLQEIEVQLMSIDKPLLSVSGPANY</sequence>
<dbReference type="InterPro" id="IPR016496">
    <property type="entry name" value="GTPase_HflX"/>
</dbReference>
<dbReference type="Pfam" id="PF16360">
    <property type="entry name" value="GTP-bdg_M"/>
    <property type="match status" value="1"/>
</dbReference>
<evidence type="ECO:0000256" key="3">
    <source>
        <dbReference type="ARBA" id="ARBA00022723"/>
    </source>
</evidence>
<evidence type="ECO:0000256" key="2">
    <source>
        <dbReference type="ARBA" id="ARBA00022490"/>
    </source>
</evidence>